<evidence type="ECO:0000313" key="1">
    <source>
        <dbReference type="EMBL" id="KAJ9120046.1"/>
    </source>
</evidence>
<gene>
    <name evidence="1" type="ORF">QFC22_002943</name>
</gene>
<reference evidence="1" key="1">
    <citation type="submission" date="2023-04" db="EMBL/GenBank/DDBJ databases">
        <title>Draft Genome sequencing of Naganishia species isolated from polar environments using Oxford Nanopore Technology.</title>
        <authorList>
            <person name="Leo P."/>
            <person name="Venkateswaran K."/>
        </authorList>
    </citation>
    <scope>NUCLEOTIDE SEQUENCE</scope>
    <source>
        <strain evidence="1">MNA-CCFEE 5425</strain>
    </source>
</reference>
<sequence>MTNASTNIVMQARQEPDTAVEIILINPLSWQLSSSSTPSLDDQTIPDIFNQPKAVIASAFPFTSGSNYSPGIRVPAGWSFSIGFNAVFSTTASTTSLTYTLLLQDGLELPVWMVYDVEYMTLSGVTPWSEPSAQIIYQLRMIGAFTSSLSDSGSETATPSAVAQSFTLLVAQHTFEYLPSSTAPAGTSVLNLTTGGEYTEQPLSIGVDAGSISGILLDGTPITESEIKDVTIDPSAAEWATLKPATIDTPRLLVLISASGSSVKDLEKTELPIRVTNIYGEILQVVLKLNYQGSVFRYAAGMPGWWDSVNLTIGLDFNISLYQNLTRTIPQQQQNALEVKPLPPWTTLQLDPQLAISGSVTANIRNQTTVTLTFRYIDPETFAVSIVKWNITLFSPPPPNTEPGTGDISGSVNSSTSQEGLSRPKIIAIAALSSLLGLALLLAIAWFARKLFLARMLEKSKWASVLRPLHNGLGGHWNGHTAAGQLTWDSPPSFTSNLKGHKSFPAHHMDESLSHLPAQPQPAYHRASTYHKRPSSPSMLKSFIETAMLTPTKKARKMLAEMKDRSLKRYTRSFMSYPIDYPLTNGNGNTPDGDADRSGGEQDKFAIELVSICHRAASGPAQVPPPSPSPQRPTSVTTSLAPFPFIDPPLSGLPSTAFTSDSFLHGHDHQTTSPASWEQPGNAVQVSHMRYHTSNVQYYAGSTDSIHGRLTIANPEVTTLSDIEGDDGERGDLQQQRQRPPNQFFLAELCHQQSTIIRSRDPATGFPYSITSAGNSFVNVEERHV</sequence>
<name>A0ACC2X9G0_9TREE</name>
<comment type="caution">
    <text evidence="1">The sequence shown here is derived from an EMBL/GenBank/DDBJ whole genome shotgun (WGS) entry which is preliminary data.</text>
</comment>
<dbReference type="Proteomes" id="UP001243375">
    <property type="component" value="Unassembled WGS sequence"/>
</dbReference>
<protein>
    <submittedName>
        <fullName evidence="1">Uncharacterized protein</fullName>
    </submittedName>
</protein>
<evidence type="ECO:0000313" key="2">
    <source>
        <dbReference type="Proteomes" id="UP001243375"/>
    </source>
</evidence>
<proteinExistence type="predicted"/>
<accession>A0ACC2X9G0</accession>
<keyword evidence="2" id="KW-1185">Reference proteome</keyword>
<organism evidence="1 2">
    <name type="scientific">Naganishia vaughanmartiniae</name>
    <dbReference type="NCBI Taxonomy" id="1424756"/>
    <lineage>
        <taxon>Eukaryota</taxon>
        <taxon>Fungi</taxon>
        <taxon>Dikarya</taxon>
        <taxon>Basidiomycota</taxon>
        <taxon>Agaricomycotina</taxon>
        <taxon>Tremellomycetes</taxon>
        <taxon>Filobasidiales</taxon>
        <taxon>Filobasidiaceae</taxon>
        <taxon>Naganishia</taxon>
    </lineage>
</organism>
<dbReference type="EMBL" id="JASBWU010000007">
    <property type="protein sequence ID" value="KAJ9120046.1"/>
    <property type="molecule type" value="Genomic_DNA"/>
</dbReference>